<comment type="caution">
    <text evidence="1">The sequence shown here is derived from an EMBL/GenBank/DDBJ whole genome shotgun (WGS) entry which is preliminary data.</text>
</comment>
<name>A0A0G1JJ48_9BACT</name>
<dbReference type="EMBL" id="LCJB01000018">
    <property type="protein sequence ID" value="KKT71385.1"/>
    <property type="molecule type" value="Genomic_DNA"/>
</dbReference>
<gene>
    <name evidence="1" type="ORF">UW63_C0018G0020</name>
</gene>
<sequence>MSVASQISYLIFALRNDRPDEYLYVRNAYELRRHLEDNSSMFRDLGIEKEEIERFWRNALYAQATAILRTIAFGEVWVHPILVDPVKLVRMLEVLEIDADVLRRIEPDIYRLARGIARLREPGETLNGLEARGLVDRMSCARPNQLWRDFRIVAELLGVLSSMLVNEFLERVRGQRATANIRLLNLRGS</sequence>
<proteinExistence type="predicted"/>
<accession>A0A0G1JJ48</accession>
<dbReference type="AlphaFoldDB" id="A0A0G1JJ48"/>
<evidence type="ECO:0000313" key="1">
    <source>
        <dbReference type="EMBL" id="KKT71385.1"/>
    </source>
</evidence>
<reference evidence="1 2" key="1">
    <citation type="journal article" date="2015" name="Nature">
        <title>rRNA introns, odd ribosomes, and small enigmatic genomes across a large radiation of phyla.</title>
        <authorList>
            <person name="Brown C.T."/>
            <person name="Hug L.A."/>
            <person name="Thomas B.C."/>
            <person name="Sharon I."/>
            <person name="Castelle C.J."/>
            <person name="Singh A."/>
            <person name="Wilkins M.J."/>
            <person name="Williams K.H."/>
            <person name="Banfield J.F."/>
        </authorList>
    </citation>
    <scope>NUCLEOTIDE SEQUENCE [LARGE SCALE GENOMIC DNA]</scope>
</reference>
<protein>
    <submittedName>
        <fullName evidence="1">Uncharacterized protein</fullName>
    </submittedName>
</protein>
<evidence type="ECO:0000313" key="2">
    <source>
        <dbReference type="Proteomes" id="UP000034154"/>
    </source>
</evidence>
<dbReference type="Proteomes" id="UP000034154">
    <property type="component" value="Unassembled WGS sequence"/>
</dbReference>
<organism evidence="1 2">
    <name type="scientific">Candidatus Uhrbacteria bacterium GW2011_GWF2_44_350</name>
    <dbReference type="NCBI Taxonomy" id="1619000"/>
    <lineage>
        <taxon>Bacteria</taxon>
        <taxon>Candidatus Uhriibacteriota</taxon>
    </lineage>
</organism>